<keyword evidence="3" id="KW-0012">Acyltransferase</keyword>
<protein>
    <recommendedName>
        <fullName evidence="6">Serine acetyltransferase</fullName>
    </recommendedName>
</protein>
<keyword evidence="2" id="KW-0808">Transferase</keyword>
<evidence type="ECO:0008006" key="6">
    <source>
        <dbReference type="Google" id="ProtNLM"/>
    </source>
</evidence>
<gene>
    <name evidence="4" type="ORF">DPPLL_19750</name>
</gene>
<keyword evidence="5" id="KW-1185">Reference proteome</keyword>
<evidence type="ECO:0000313" key="5">
    <source>
        <dbReference type="Proteomes" id="UP000830055"/>
    </source>
</evidence>
<proteinExistence type="inferred from homology"/>
<dbReference type="Pfam" id="PF00132">
    <property type="entry name" value="Hexapep"/>
    <property type="match status" value="1"/>
</dbReference>
<comment type="similarity">
    <text evidence="1">Belongs to the transferase hexapeptide repeat family.</text>
</comment>
<accession>A0ABM7W9E5</accession>
<dbReference type="Proteomes" id="UP000830055">
    <property type="component" value="Chromosome"/>
</dbReference>
<dbReference type="InterPro" id="IPR001451">
    <property type="entry name" value="Hexapep"/>
</dbReference>
<evidence type="ECO:0000313" key="4">
    <source>
        <dbReference type="EMBL" id="BDD87610.1"/>
    </source>
</evidence>
<dbReference type="CDD" id="cd03354">
    <property type="entry name" value="LbH_SAT"/>
    <property type="match status" value="1"/>
</dbReference>
<dbReference type="InterPro" id="IPR011004">
    <property type="entry name" value="Trimer_LpxA-like_sf"/>
</dbReference>
<reference evidence="4 5" key="1">
    <citation type="submission" date="2022-01" db="EMBL/GenBank/DDBJ databases">
        <title>Desulfofustis limnae sp. nov., a novel mesophilic sulfate-reducing bacterium isolated from marsh soil.</title>
        <authorList>
            <person name="Watanabe M."/>
            <person name="Takahashi A."/>
            <person name="Kojima H."/>
            <person name="Fukui M."/>
        </authorList>
    </citation>
    <scope>NUCLEOTIDE SEQUENCE [LARGE SCALE GENOMIC DNA]</scope>
    <source>
        <strain evidence="4 5">PPLL</strain>
    </source>
</reference>
<name>A0ABM7W9E5_9BACT</name>
<dbReference type="EMBL" id="AP025516">
    <property type="protein sequence ID" value="BDD87610.1"/>
    <property type="molecule type" value="Genomic_DNA"/>
</dbReference>
<evidence type="ECO:0000256" key="1">
    <source>
        <dbReference type="ARBA" id="ARBA00007274"/>
    </source>
</evidence>
<organism evidence="4 5">
    <name type="scientific">Desulfofustis limnaeus</name>
    <dbReference type="NCBI Taxonomy" id="2740163"/>
    <lineage>
        <taxon>Bacteria</taxon>
        <taxon>Pseudomonadati</taxon>
        <taxon>Thermodesulfobacteriota</taxon>
        <taxon>Desulfobulbia</taxon>
        <taxon>Desulfobulbales</taxon>
        <taxon>Desulfocapsaceae</taxon>
        <taxon>Desulfofustis</taxon>
    </lineage>
</organism>
<sequence>MTIYYLYQKKYGFYIGHSARFTGQSCFPHGFKGIFISGGAKIGSNCVIFQNVTIGSNSLPNSKRVGSPTIGNNVYIGAGAALIGNISIGNDCRIGANCTVYKDVEENSIVTSAELIVRKSDMIMNNKFYKWTIDGPAYFKDGKWIMEKDQEIILKLYNKL</sequence>
<evidence type="ECO:0000256" key="2">
    <source>
        <dbReference type="ARBA" id="ARBA00022679"/>
    </source>
</evidence>
<dbReference type="SUPFAM" id="SSF51161">
    <property type="entry name" value="Trimeric LpxA-like enzymes"/>
    <property type="match status" value="1"/>
</dbReference>
<dbReference type="InterPro" id="IPR045304">
    <property type="entry name" value="LbH_SAT"/>
</dbReference>
<evidence type="ECO:0000256" key="3">
    <source>
        <dbReference type="ARBA" id="ARBA00023315"/>
    </source>
</evidence>
<dbReference type="Gene3D" id="2.160.10.10">
    <property type="entry name" value="Hexapeptide repeat proteins"/>
    <property type="match status" value="1"/>
</dbReference>
<dbReference type="PANTHER" id="PTHR42811">
    <property type="entry name" value="SERINE ACETYLTRANSFERASE"/>
    <property type="match status" value="1"/>
</dbReference>